<dbReference type="Gene3D" id="3.40.1010.10">
    <property type="entry name" value="Cobalt-precorrin-4 Transmethylase, Domain 1"/>
    <property type="match status" value="1"/>
</dbReference>
<keyword evidence="5" id="KW-0949">S-adenosyl-L-methionine</keyword>
<dbReference type="PATRIC" id="fig|1237085.11.peg.2502"/>
<feature type="domain" description="Tetrapyrrole methylase" evidence="6">
    <location>
        <begin position="48"/>
        <end position="258"/>
    </location>
</feature>
<organism evidence="7 8">
    <name type="scientific">Nitrososphaera gargensis (strain Ga9.2)</name>
    <dbReference type="NCBI Taxonomy" id="1237085"/>
    <lineage>
        <taxon>Archaea</taxon>
        <taxon>Nitrososphaerota</taxon>
        <taxon>Nitrososphaeria</taxon>
        <taxon>Nitrososphaerales</taxon>
        <taxon>Nitrososphaeraceae</taxon>
        <taxon>Nitrososphaera</taxon>
    </lineage>
</organism>
<dbReference type="PANTHER" id="PTHR47036:SF1">
    <property type="entry name" value="COBALT-FACTOR III C(17)-METHYLTRANSFERASE-RELATED"/>
    <property type="match status" value="1"/>
</dbReference>
<name>K0ILD8_NITGG</name>
<dbReference type="InterPro" id="IPR035996">
    <property type="entry name" value="4pyrrol_Methylase_sf"/>
</dbReference>
<evidence type="ECO:0000256" key="5">
    <source>
        <dbReference type="ARBA" id="ARBA00022691"/>
    </source>
</evidence>
<gene>
    <name evidence="7" type="primary">cbiHC</name>
    <name evidence="7" type="ordered locus">Ngar_c25240</name>
</gene>
<dbReference type="InterPro" id="IPR006363">
    <property type="entry name" value="Cbl_synth_CobJ/CibH_dom"/>
</dbReference>
<dbReference type="UniPathway" id="UPA00148"/>
<dbReference type="CDD" id="cd11646">
    <property type="entry name" value="Precorrin_3B_C17_MT"/>
    <property type="match status" value="1"/>
</dbReference>
<dbReference type="InterPro" id="IPR051810">
    <property type="entry name" value="Precorrin_MeTrfase"/>
</dbReference>
<dbReference type="HOGENOM" id="CLU_047948_2_0_2"/>
<dbReference type="EMBL" id="CP002408">
    <property type="protein sequence ID" value="AFU59447.1"/>
    <property type="molecule type" value="Genomic_DNA"/>
</dbReference>
<dbReference type="GO" id="GO:0008168">
    <property type="term" value="F:methyltransferase activity"/>
    <property type="evidence" value="ECO:0007669"/>
    <property type="project" value="UniProtKB-KW"/>
</dbReference>
<keyword evidence="4 7" id="KW-0808">Transferase</keyword>
<evidence type="ECO:0000256" key="1">
    <source>
        <dbReference type="ARBA" id="ARBA00004953"/>
    </source>
</evidence>
<protein>
    <submittedName>
        <fullName evidence="7">Precorrin-3B methylase</fullName>
        <ecNumber evidence="7">2.1.1.-</ecNumber>
        <ecNumber evidence="7">5.4.1.-</ecNumber>
    </submittedName>
</protein>
<evidence type="ECO:0000313" key="7">
    <source>
        <dbReference type="EMBL" id="AFU59447.1"/>
    </source>
</evidence>
<dbReference type="EC" id="2.1.1.-" evidence="7"/>
<dbReference type="Pfam" id="PF00590">
    <property type="entry name" value="TP_methylase"/>
    <property type="match status" value="1"/>
</dbReference>
<accession>K0ILD8</accession>
<evidence type="ECO:0000256" key="4">
    <source>
        <dbReference type="ARBA" id="ARBA00022679"/>
    </source>
</evidence>
<dbReference type="NCBIfam" id="TIGR01466">
    <property type="entry name" value="cobJ_cbiH"/>
    <property type="match status" value="1"/>
</dbReference>
<dbReference type="GO" id="GO:0009236">
    <property type="term" value="P:cobalamin biosynthetic process"/>
    <property type="evidence" value="ECO:0007669"/>
    <property type="project" value="UniProtKB-UniPathway"/>
</dbReference>
<dbReference type="InterPro" id="IPR014776">
    <property type="entry name" value="4pyrrole_Mease_sub2"/>
</dbReference>
<dbReference type="Gene3D" id="3.30.950.10">
    <property type="entry name" value="Methyltransferase, Cobalt-precorrin-4 Transmethylase, Domain 2"/>
    <property type="match status" value="1"/>
</dbReference>
<dbReference type="AlphaFoldDB" id="K0ILD8"/>
<evidence type="ECO:0000256" key="2">
    <source>
        <dbReference type="ARBA" id="ARBA00022573"/>
    </source>
</evidence>
<dbReference type="SUPFAM" id="SSF53790">
    <property type="entry name" value="Tetrapyrrole methylase"/>
    <property type="match status" value="1"/>
</dbReference>
<proteinExistence type="predicted"/>
<evidence type="ECO:0000259" key="6">
    <source>
        <dbReference type="Pfam" id="PF00590"/>
    </source>
</evidence>
<dbReference type="Proteomes" id="UP000008037">
    <property type="component" value="Chromosome"/>
</dbReference>
<dbReference type="EC" id="5.4.1.-" evidence="7"/>
<dbReference type="STRING" id="1237085.Ngar_c25240"/>
<sequence>MRSWSTTATANRQSGRCMTSLSLPELREKDKWHLVNPNVANMSGNKGKLYVVGVGPGSHDHMTHRAKQVIDESQVIIGYDTYVSLVEDLIIGKEVYRYAMTQEVDRANQAIDFAEKGKVVSLVSSGDPGIYGMIGLIYEILAEKGWDREKGIYVECVPGVSSLNSCAALVGSPLMTDFAVVSMSDLLVPWEIIVKRVEAAAIGDYVTVIYNPASKKRVHQLRDTREIFLKYRKPDTPVAIVKGAYREGQQVVITTLDKMLEHQDMLGMITTVIVGNSSTFNYKGMMINPRGYTSKYELVKQPAKK</sequence>
<dbReference type="GO" id="GO:0016853">
    <property type="term" value="F:isomerase activity"/>
    <property type="evidence" value="ECO:0007669"/>
    <property type="project" value="UniProtKB-KW"/>
</dbReference>
<dbReference type="KEGG" id="nga:Ngar_c25240"/>
<dbReference type="PANTHER" id="PTHR47036">
    <property type="entry name" value="COBALT-FACTOR III C(17)-METHYLTRANSFERASE-RELATED"/>
    <property type="match status" value="1"/>
</dbReference>
<comment type="pathway">
    <text evidence="1">Cofactor biosynthesis; adenosylcobalamin biosynthesis.</text>
</comment>
<dbReference type="InParanoid" id="K0ILD8"/>
<reference evidence="7 8" key="1">
    <citation type="journal article" date="2012" name="Environ. Microbiol.">
        <title>The genome of the ammonia-oxidizing Candidatus Nitrososphaera gargensis: insights into metabolic versatility and environmental adaptations.</title>
        <authorList>
            <person name="Spang A."/>
            <person name="Poehlein A."/>
            <person name="Offre P."/>
            <person name="Zumbragel S."/>
            <person name="Haider S."/>
            <person name="Rychlik N."/>
            <person name="Nowka B."/>
            <person name="Schmeisser C."/>
            <person name="Lebedeva E.V."/>
            <person name="Rattei T."/>
            <person name="Bohm C."/>
            <person name="Schmid M."/>
            <person name="Galushko A."/>
            <person name="Hatzenpichler R."/>
            <person name="Weinmaier T."/>
            <person name="Daniel R."/>
            <person name="Schleper C."/>
            <person name="Spieck E."/>
            <person name="Streit W."/>
            <person name="Wagner M."/>
        </authorList>
    </citation>
    <scope>NUCLEOTIDE SEQUENCE [LARGE SCALE GENOMIC DNA]</scope>
    <source>
        <strain evidence="8">Ga9.2</strain>
    </source>
</reference>
<evidence type="ECO:0000256" key="3">
    <source>
        <dbReference type="ARBA" id="ARBA00022603"/>
    </source>
</evidence>
<dbReference type="InterPro" id="IPR000878">
    <property type="entry name" value="4pyrrol_Mease"/>
</dbReference>
<keyword evidence="7" id="KW-0413">Isomerase</keyword>
<evidence type="ECO:0000313" key="8">
    <source>
        <dbReference type="Proteomes" id="UP000008037"/>
    </source>
</evidence>
<dbReference type="FunCoup" id="K0ILD8">
    <property type="interactions" value="61"/>
</dbReference>
<keyword evidence="8" id="KW-1185">Reference proteome</keyword>
<dbReference type="GO" id="GO:0032259">
    <property type="term" value="P:methylation"/>
    <property type="evidence" value="ECO:0007669"/>
    <property type="project" value="UniProtKB-KW"/>
</dbReference>
<keyword evidence="2" id="KW-0169">Cobalamin biosynthesis</keyword>
<keyword evidence="3 7" id="KW-0489">Methyltransferase</keyword>
<dbReference type="InterPro" id="IPR014777">
    <property type="entry name" value="4pyrrole_Mease_sub1"/>
</dbReference>